<sequence length="260" mass="27935">MTTAGADPYRFLADDEAYQLLDNYGSPLFVYDEDLLRQQAQTALDFPNPFGLTVRYAMKASPNGAILRILSGAGLHIDASSEWEARRAMAVGVPGERIMVTAQQLVADVESLAQEGVRLNACSLHQLSVIGQRLPGSVVGIRVNPGLGSGHSNRTNVGGPSASFGIWHEHLPQVLAIATEHDLDIQMLHSHIGSGSDPEVWQRCAQMTLQIAERVESVTTVSLGGGFKVARMADEIATDLAAAAAPIREELLDFASRHGR</sequence>
<keyword evidence="2" id="KW-0663">Pyridoxal phosphate</keyword>
<gene>
    <name evidence="4" type="ORF">METZ01_LOCUS370623</name>
</gene>
<dbReference type="PRINTS" id="PR01179">
    <property type="entry name" value="ODADCRBXLASE"/>
</dbReference>
<evidence type="ECO:0000256" key="2">
    <source>
        <dbReference type="ARBA" id="ARBA00022898"/>
    </source>
</evidence>
<name>A0A382T6I8_9ZZZZ</name>
<evidence type="ECO:0000313" key="4">
    <source>
        <dbReference type="EMBL" id="SVD17769.1"/>
    </source>
</evidence>
<dbReference type="InterPro" id="IPR029066">
    <property type="entry name" value="PLP-binding_barrel"/>
</dbReference>
<comment type="cofactor">
    <cofactor evidence="1">
        <name>pyridoxal 5'-phosphate</name>
        <dbReference type="ChEBI" id="CHEBI:597326"/>
    </cofactor>
</comment>
<dbReference type="AlphaFoldDB" id="A0A382T6I8"/>
<dbReference type="Pfam" id="PF02784">
    <property type="entry name" value="Orn_Arg_deC_N"/>
    <property type="match status" value="1"/>
</dbReference>
<dbReference type="InterPro" id="IPR022644">
    <property type="entry name" value="De-COase2_N"/>
</dbReference>
<dbReference type="InterPro" id="IPR000183">
    <property type="entry name" value="Orn/DAP/Arg_de-COase"/>
</dbReference>
<proteinExistence type="predicted"/>
<dbReference type="PANTHER" id="PTHR43727">
    <property type="entry name" value="DIAMINOPIMELATE DECARBOXYLASE"/>
    <property type="match status" value="1"/>
</dbReference>
<protein>
    <recommendedName>
        <fullName evidence="3">Orn/DAP/Arg decarboxylase 2 N-terminal domain-containing protein</fullName>
    </recommendedName>
</protein>
<dbReference type="Gene3D" id="3.20.20.10">
    <property type="entry name" value="Alanine racemase"/>
    <property type="match status" value="1"/>
</dbReference>
<organism evidence="4">
    <name type="scientific">marine metagenome</name>
    <dbReference type="NCBI Taxonomy" id="408172"/>
    <lineage>
        <taxon>unclassified sequences</taxon>
        <taxon>metagenomes</taxon>
        <taxon>ecological metagenomes</taxon>
    </lineage>
</organism>
<evidence type="ECO:0000256" key="1">
    <source>
        <dbReference type="ARBA" id="ARBA00001933"/>
    </source>
</evidence>
<dbReference type="GO" id="GO:0008836">
    <property type="term" value="F:diaminopimelate decarboxylase activity"/>
    <property type="evidence" value="ECO:0007669"/>
    <property type="project" value="TreeGrafter"/>
</dbReference>
<feature type="non-terminal residue" evidence="4">
    <location>
        <position position="260"/>
    </location>
</feature>
<accession>A0A382T6I8</accession>
<dbReference type="EMBL" id="UINC01134305">
    <property type="protein sequence ID" value="SVD17769.1"/>
    <property type="molecule type" value="Genomic_DNA"/>
</dbReference>
<reference evidence="4" key="1">
    <citation type="submission" date="2018-05" db="EMBL/GenBank/DDBJ databases">
        <authorList>
            <person name="Lanie J.A."/>
            <person name="Ng W.-L."/>
            <person name="Kazmierczak K.M."/>
            <person name="Andrzejewski T.M."/>
            <person name="Davidsen T.M."/>
            <person name="Wayne K.J."/>
            <person name="Tettelin H."/>
            <person name="Glass J.I."/>
            <person name="Rusch D."/>
            <person name="Podicherti R."/>
            <person name="Tsui H.-C.T."/>
            <person name="Winkler M.E."/>
        </authorList>
    </citation>
    <scope>NUCLEOTIDE SEQUENCE</scope>
</reference>
<feature type="domain" description="Orn/DAP/Arg decarboxylase 2 N-terminal" evidence="3">
    <location>
        <begin position="37"/>
        <end position="256"/>
    </location>
</feature>
<dbReference type="GO" id="GO:0009089">
    <property type="term" value="P:lysine biosynthetic process via diaminopimelate"/>
    <property type="evidence" value="ECO:0007669"/>
    <property type="project" value="TreeGrafter"/>
</dbReference>
<dbReference type="SUPFAM" id="SSF51419">
    <property type="entry name" value="PLP-binding barrel"/>
    <property type="match status" value="1"/>
</dbReference>
<dbReference type="PANTHER" id="PTHR43727:SF2">
    <property type="entry name" value="GROUP IV DECARBOXYLASE"/>
    <property type="match status" value="1"/>
</dbReference>
<evidence type="ECO:0000259" key="3">
    <source>
        <dbReference type="Pfam" id="PF02784"/>
    </source>
</evidence>